<name>A0AAV9JNI9_9PEZI</name>
<dbReference type="AlphaFoldDB" id="A0AAV9JNI9"/>
<evidence type="ECO:0000313" key="1">
    <source>
        <dbReference type="EMBL" id="KAK4546923.1"/>
    </source>
</evidence>
<evidence type="ECO:0008006" key="3">
    <source>
        <dbReference type="Google" id="ProtNLM"/>
    </source>
</evidence>
<dbReference type="EMBL" id="JAVFHQ010000013">
    <property type="protein sequence ID" value="KAK4546923.1"/>
    <property type="molecule type" value="Genomic_DNA"/>
</dbReference>
<comment type="caution">
    <text evidence="1">The sequence shown here is derived from an EMBL/GenBank/DDBJ whole genome shotgun (WGS) entry which is preliminary data.</text>
</comment>
<dbReference type="Proteomes" id="UP001324427">
    <property type="component" value="Unassembled WGS sequence"/>
</dbReference>
<sequence>MRRPTTKSAAVATQVFGTAELMEHIMLHLGTTDVLKAMQATRAMRDTVNGSSKIQMSIGLLPNPDADFLALPWPGYYPNRFHGFEYDDYSKRYCCSYDSRYDDIQEGAIPDPRKLEKADFLVLSHSGTALYKLGSRCRGLSICQPPVLAMKIHELCKHCEAYDPTPNPAGELKPSNGAYITMGDLYSATIRTRTAHRRKCKMPKAKADIRVEFRGSVLLRQSDPIMVLRQQKEYAKEHYGYWDWDNDSDSADRDNRSDDWDLISEDWDLDNWSD</sequence>
<keyword evidence="2" id="KW-1185">Reference proteome</keyword>
<organism evidence="1 2">
    <name type="scientific">Oleoguttula mirabilis</name>
    <dbReference type="NCBI Taxonomy" id="1507867"/>
    <lineage>
        <taxon>Eukaryota</taxon>
        <taxon>Fungi</taxon>
        <taxon>Dikarya</taxon>
        <taxon>Ascomycota</taxon>
        <taxon>Pezizomycotina</taxon>
        <taxon>Dothideomycetes</taxon>
        <taxon>Dothideomycetidae</taxon>
        <taxon>Mycosphaerellales</taxon>
        <taxon>Teratosphaeriaceae</taxon>
        <taxon>Oleoguttula</taxon>
    </lineage>
</organism>
<protein>
    <recommendedName>
        <fullName evidence="3">F-box domain-containing protein</fullName>
    </recommendedName>
</protein>
<accession>A0AAV9JNI9</accession>
<evidence type="ECO:0000313" key="2">
    <source>
        <dbReference type="Proteomes" id="UP001324427"/>
    </source>
</evidence>
<proteinExistence type="predicted"/>
<reference evidence="1 2" key="1">
    <citation type="submission" date="2021-11" db="EMBL/GenBank/DDBJ databases">
        <title>Black yeast isolated from Biological Soil Crust.</title>
        <authorList>
            <person name="Kurbessoian T."/>
        </authorList>
    </citation>
    <scope>NUCLEOTIDE SEQUENCE [LARGE SCALE GENOMIC DNA]</scope>
    <source>
        <strain evidence="1 2">CCFEE 5522</strain>
    </source>
</reference>
<gene>
    <name evidence="1" type="ORF">LTR36_001655</name>
</gene>